<evidence type="ECO:0000313" key="2">
    <source>
        <dbReference type="Proteomes" id="UP000032434"/>
    </source>
</evidence>
<dbReference type="STRING" id="35623.Aocu_09410"/>
<dbReference type="EMBL" id="LK028559">
    <property type="protein sequence ID" value="CDR31014.1"/>
    <property type="molecule type" value="Genomic_DNA"/>
</dbReference>
<dbReference type="PATRIC" id="fig|35623.3.peg.940"/>
<dbReference type="RefSeq" id="WP_045749478.1">
    <property type="nucleotide sequence ID" value="NZ_FUZK01000001.1"/>
</dbReference>
<dbReference type="KEGG" id="aoc:Aocu_09410"/>
<dbReference type="Proteomes" id="UP000032434">
    <property type="component" value="Chromosome 1"/>
</dbReference>
<evidence type="ECO:0000313" key="1">
    <source>
        <dbReference type="EMBL" id="CDR31014.1"/>
    </source>
</evidence>
<dbReference type="HOGENOM" id="CLU_2034097_0_0_14"/>
<gene>
    <name evidence="1" type="ORF">Aocu_09410</name>
</gene>
<dbReference type="AlphaFoldDB" id="A0A061AC78"/>
<reference evidence="2" key="1">
    <citation type="submission" date="2014-05" db="EMBL/GenBank/DDBJ databases">
        <authorList>
            <person name="Kube M."/>
        </authorList>
    </citation>
    <scope>NUCLEOTIDE SEQUENCE [LARGE SCALE GENOMIC DNA]</scope>
</reference>
<protein>
    <submittedName>
        <fullName evidence="1">Uncharacterized protein</fullName>
    </submittedName>
</protein>
<organism evidence="1 2">
    <name type="scientific">Acholeplasma oculi</name>
    <dbReference type="NCBI Taxonomy" id="35623"/>
    <lineage>
        <taxon>Bacteria</taxon>
        <taxon>Bacillati</taxon>
        <taxon>Mycoplasmatota</taxon>
        <taxon>Mollicutes</taxon>
        <taxon>Acholeplasmatales</taxon>
        <taxon>Acholeplasmataceae</taxon>
        <taxon>Acholeplasma</taxon>
    </lineage>
</organism>
<keyword evidence="2" id="KW-1185">Reference proteome</keyword>
<accession>A0A061AC78</accession>
<name>A0A061AC78_9MOLU</name>
<dbReference type="InParanoid" id="A0A061AC78"/>
<proteinExistence type="predicted"/>
<sequence length="125" mass="14313">MGITWFNGEPKEIVVTLTETNLTINKPGAQFFETANQVMLGYDLDRQVLLIRPLSKDEVLRGDIPEHTRYNISVNSSYCRVSNKAFMLRISKVFDLNYLDKGSKFKAVWISNKNILEVSLKEVVV</sequence>
<dbReference type="OrthoDB" id="384746at2"/>